<sequence>MIFTLTILFPAILFSVLVLGLTDSVQAGTVMLVSSSVLIVAVIGYELYYRPPRRSGKRGSIPPTLSDLYRELYANDRDNDRG</sequence>
<organism evidence="2 3">
    <name type="scientific">Paenibacillus arenilitoris</name>
    <dbReference type="NCBI Taxonomy" id="2772299"/>
    <lineage>
        <taxon>Bacteria</taxon>
        <taxon>Bacillati</taxon>
        <taxon>Bacillota</taxon>
        <taxon>Bacilli</taxon>
        <taxon>Bacillales</taxon>
        <taxon>Paenibacillaceae</taxon>
        <taxon>Paenibacillus</taxon>
    </lineage>
</organism>
<reference evidence="2" key="1">
    <citation type="submission" date="2020-09" db="EMBL/GenBank/DDBJ databases">
        <title>A novel bacterium of genus Paenibacillus, isolated from South China Sea.</title>
        <authorList>
            <person name="Huang H."/>
            <person name="Mo K."/>
            <person name="Hu Y."/>
        </authorList>
    </citation>
    <scope>NUCLEOTIDE SEQUENCE</scope>
    <source>
        <strain evidence="2">IB182493</strain>
    </source>
</reference>
<proteinExistence type="predicted"/>
<keyword evidence="1" id="KW-0812">Transmembrane</keyword>
<dbReference type="Proteomes" id="UP000632125">
    <property type="component" value="Unassembled WGS sequence"/>
</dbReference>
<name>A0A927CQD4_9BACL</name>
<evidence type="ECO:0000313" key="2">
    <source>
        <dbReference type="EMBL" id="MBD2871162.1"/>
    </source>
</evidence>
<feature type="transmembrane region" description="Helical" evidence="1">
    <location>
        <begin position="30"/>
        <end position="48"/>
    </location>
</feature>
<comment type="caution">
    <text evidence="2">The sequence shown here is derived from an EMBL/GenBank/DDBJ whole genome shotgun (WGS) entry which is preliminary data.</text>
</comment>
<evidence type="ECO:0000256" key="1">
    <source>
        <dbReference type="SAM" id="Phobius"/>
    </source>
</evidence>
<dbReference type="AlphaFoldDB" id="A0A927CQD4"/>
<evidence type="ECO:0000313" key="3">
    <source>
        <dbReference type="Proteomes" id="UP000632125"/>
    </source>
</evidence>
<gene>
    <name evidence="2" type="ORF">IDH41_21485</name>
</gene>
<dbReference type="EMBL" id="JACXIY010000027">
    <property type="protein sequence ID" value="MBD2871162.1"/>
    <property type="molecule type" value="Genomic_DNA"/>
</dbReference>
<keyword evidence="3" id="KW-1185">Reference proteome</keyword>
<accession>A0A927CQD4</accession>
<keyword evidence="1" id="KW-0472">Membrane</keyword>
<protein>
    <submittedName>
        <fullName evidence="2">Uncharacterized protein</fullName>
    </submittedName>
</protein>
<dbReference type="RefSeq" id="WP_190864693.1">
    <property type="nucleotide sequence ID" value="NZ_JACXIY010000027.1"/>
</dbReference>
<keyword evidence="1" id="KW-1133">Transmembrane helix</keyword>